<dbReference type="InterPro" id="IPR008594">
    <property type="entry name" value="DcpS/DCS2"/>
</dbReference>
<evidence type="ECO:0000256" key="1">
    <source>
        <dbReference type="ARBA" id="ARBA00004496"/>
    </source>
</evidence>
<accession>A0A5C3QE92</accession>
<evidence type="ECO:0000256" key="3">
    <source>
        <dbReference type="ARBA" id="ARBA00022490"/>
    </source>
</evidence>
<dbReference type="GO" id="GO:0000932">
    <property type="term" value="C:P-body"/>
    <property type="evidence" value="ECO:0007669"/>
    <property type="project" value="TreeGrafter"/>
</dbReference>
<protein>
    <submittedName>
        <fullName evidence="6">HIT-like domain-containing protein</fullName>
    </submittedName>
</protein>
<comment type="similarity">
    <text evidence="2">Belongs to the HIT family.</text>
</comment>
<dbReference type="PROSITE" id="PS00892">
    <property type="entry name" value="HIT_1"/>
    <property type="match status" value="1"/>
</dbReference>
<dbReference type="SUPFAM" id="SSF54197">
    <property type="entry name" value="HIT-like"/>
    <property type="match status" value="1"/>
</dbReference>
<name>A0A5C3QE92_9AGAR</name>
<dbReference type="STRING" id="1884261.A0A5C3QE92"/>
<dbReference type="Gene3D" id="3.30.200.40">
    <property type="entry name" value="Scavenger mRNA decapping enzyme, N-terminal domain"/>
    <property type="match status" value="1"/>
</dbReference>
<keyword evidence="4" id="KW-0597">Phosphoprotein</keyword>
<gene>
    <name evidence="6" type="ORF">BDV98DRAFT_605442</name>
</gene>
<dbReference type="EMBL" id="ML178829">
    <property type="protein sequence ID" value="TFL00383.1"/>
    <property type="molecule type" value="Genomic_DNA"/>
</dbReference>
<dbReference type="SUPFAM" id="SSF102860">
    <property type="entry name" value="mRNA decapping enzyme DcpS N-terminal domain"/>
    <property type="match status" value="1"/>
</dbReference>
<dbReference type="PANTHER" id="PTHR12978:SF0">
    <property type="entry name" value="M7GPPPX DIPHOSPHATASE"/>
    <property type="match status" value="1"/>
</dbReference>
<dbReference type="OrthoDB" id="10264956at2759"/>
<dbReference type="GO" id="GO:0000290">
    <property type="term" value="P:deadenylation-dependent decapping of nuclear-transcribed mRNA"/>
    <property type="evidence" value="ECO:0007669"/>
    <property type="project" value="InterPro"/>
</dbReference>
<dbReference type="GO" id="GO:0005634">
    <property type="term" value="C:nucleus"/>
    <property type="evidence" value="ECO:0007669"/>
    <property type="project" value="TreeGrafter"/>
</dbReference>
<dbReference type="Pfam" id="PF05652">
    <property type="entry name" value="DcpS"/>
    <property type="match status" value="1"/>
</dbReference>
<keyword evidence="7" id="KW-1185">Reference proteome</keyword>
<reference evidence="6 7" key="1">
    <citation type="journal article" date="2019" name="Nat. Ecol. Evol.">
        <title>Megaphylogeny resolves global patterns of mushroom evolution.</title>
        <authorList>
            <person name="Varga T."/>
            <person name="Krizsan K."/>
            <person name="Foldi C."/>
            <person name="Dima B."/>
            <person name="Sanchez-Garcia M."/>
            <person name="Sanchez-Ramirez S."/>
            <person name="Szollosi G.J."/>
            <person name="Szarkandi J.G."/>
            <person name="Papp V."/>
            <person name="Albert L."/>
            <person name="Andreopoulos W."/>
            <person name="Angelini C."/>
            <person name="Antonin V."/>
            <person name="Barry K.W."/>
            <person name="Bougher N.L."/>
            <person name="Buchanan P."/>
            <person name="Buyck B."/>
            <person name="Bense V."/>
            <person name="Catcheside P."/>
            <person name="Chovatia M."/>
            <person name="Cooper J."/>
            <person name="Damon W."/>
            <person name="Desjardin D."/>
            <person name="Finy P."/>
            <person name="Geml J."/>
            <person name="Haridas S."/>
            <person name="Hughes K."/>
            <person name="Justo A."/>
            <person name="Karasinski D."/>
            <person name="Kautmanova I."/>
            <person name="Kiss B."/>
            <person name="Kocsube S."/>
            <person name="Kotiranta H."/>
            <person name="LaButti K.M."/>
            <person name="Lechner B.E."/>
            <person name="Liimatainen K."/>
            <person name="Lipzen A."/>
            <person name="Lukacs Z."/>
            <person name="Mihaltcheva S."/>
            <person name="Morgado L.N."/>
            <person name="Niskanen T."/>
            <person name="Noordeloos M.E."/>
            <person name="Ohm R.A."/>
            <person name="Ortiz-Santana B."/>
            <person name="Ovrebo C."/>
            <person name="Racz N."/>
            <person name="Riley R."/>
            <person name="Savchenko A."/>
            <person name="Shiryaev A."/>
            <person name="Soop K."/>
            <person name="Spirin V."/>
            <person name="Szebenyi C."/>
            <person name="Tomsovsky M."/>
            <person name="Tulloss R.E."/>
            <person name="Uehling J."/>
            <person name="Grigoriev I.V."/>
            <person name="Vagvolgyi C."/>
            <person name="Papp T."/>
            <person name="Martin F.M."/>
            <person name="Miettinen O."/>
            <person name="Hibbett D.S."/>
            <person name="Nagy L.G."/>
        </authorList>
    </citation>
    <scope>NUCLEOTIDE SEQUENCE [LARGE SCALE GENOMIC DNA]</scope>
    <source>
        <strain evidence="6 7">CBS 309.79</strain>
    </source>
</reference>
<evidence type="ECO:0000313" key="7">
    <source>
        <dbReference type="Proteomes" id="UP000305067"/>
    </source>
</evidence>
<evidence type="ECO:0000256" key="5">
    <source>
        <dbReference type="SAM" id="MobiDB-lite"/>
    </source>
</evidence>
<comment type="subcellular location">
    <subcellularLocation>
        <location evidence="1">Cytoplasm</location>
    </subcellularLocation>
</comment>
<feature type="region of interest" description="Disordered" evidence="5">
    <location>
        <begin position="152"/>
        <end position="174"/>
    </location>
</feature>
<dbReference type="Pfam" id="PF11969">
    <property type="entry name" value="DcpS_C"/>
    <property type="match status" value="1"/>
</dbReference>
<feature type="compositionally biased region" description="Low complexity" evidence="5">
    <location>
        <begin position="162"/>
        <end position="172"/>
    </location>
</feature>
<dbReference type="AlphaFoldDB" id="A0A5C3QE92"/>
<organism evidence="6 7">
    <name type="scientific">Pterulicium gracile</name>
    <dbReference type="NCBI Taxonomy" id="1884261"/>
    <lineage>
        <taxon>Eukaryota</taxon>
        <taxon>Fungi</taxon>
        <taxon>Dikarya</taxon>
        <taxon>Basidiomycota</taxon>
        <taxon>Agaricomycotina</taxon>
        <taxon>Agaricomycetes</taxon>
        <taxon>Agaricomycetidae</taxon>
        <taxon>Agaricales</taxon>
        <taxon>Pleurotineae</taxon>
        <taxon>Pterulaceae</taxon>
        <taxon>Pterulicium</taxon>
    </lineage>
</organism>
<dbReference type="GO" id="GO:0000340">
    <property type="term" value="F:RNA 7-methylguanosine cap binding"/>
    <property type="evidence" value="ECO:0007669"/>
    <property type="project" value="TreeGrafter"/>
</dbReference>
<evidence type="ECO:0000256" key="4">
    <source>
        <dbReference type="ARBA" id="ARBA00022553"/>
    </source>
</evidence>
<keyword evidence="3" id="KW-0963">Cytoplasm</keyword>
<dbReference type="Gene3D" id="3.30.428.10">
    <property type="entry name" value="HIT-like"/>
    <property type="match status" value="1"/>
</dbReference>
<sequence length="343" mass="38609">MEITTLDALKTFRLESVINQDAITRTITLLGTFPSTSSERREQGIVRIEQRPLRFDDEDDAGMEIFERIRKAETVLANDIYFTLEAWLSDSDSNSAANLMISVICPATDVHIRKYTAQPLRLLTESPSTYTSITLPYILSVPPSRTQWITALLSPPPPPSSPHTTSPTAASHPPEELLISKPEYVVLPDMKWDTHNADELYLLCIARDGGRLRTLRDLKYKDVKWLEEMRAEVGRVVKGRWGLGRGEVRMYVHYQPSYYHFHVHIVNANHASGHMGMRVGQAHLLEDVIELLKLDAHLPPTSDPIMHRLSFTFGLGREHGLFDALVGVQEGEGGSTQMPGCNE</sequence>
<dbReference type="GO" id="GO:0016787">
    <property type="term" value="F:hydrolase activity"/>
    <property type="evidence" value="ECO:0007669"/>
    <property type="project" value="InterPro"/>
</dbReference>
<dbReference type="InterPro" id="IPR011145">
    <property type="entry name" value="Scavenger_mRNA_decap_enz_N"/>
</dbReference>
<evidence type="ECO:0000256" key="2">
    <source>
        <dbReference type="ARBA" id="ARBA00010208"/>
    </source>
</evidence>
<proteinExistence type="inferred from homology"/>
<dbReference type="Proteomes" id="UP000305067">
    <property type="component" value="Unassembled WGS sequence"/>
</dbReference>
<dbReference type="InterPro" id="IPR036265">
    <property type="entry name" value="HIT-like_sf"/>
</dbReference>
<evidence type="ECO:0000313" key="6">
    <source>
        <dbReference type="EMBL" id="TFL00383.1"/>
    </source>
</evidence>
<dbReference type="PANTHER" id="PTHR12978">
    <property type="entry name" value="HISTIDINE TRIAD HIT PROTEIN MEMBER"/>
    <property type="match status" value="1"/>
</dbReference>
<dbReference type="InterPro" id="IPR019808">
    <property type="entry name" value="Histidine_triad_CS"/>
</dbReference>